<dbReference type="GO" id="GO:0003918">
    <property type="term" value="F:DNA topoisomerase type II (double strand cut, ATP-hydrolyzing) activity"/>
    <property type="evidence" value="ECO:0007669"/>
    <property type="project" value="UniProtKB-EC"/>
</dbReference>
<dbReference type="AlphaFoldDB" id="A0A4U9ITY3"/>
<feature type="region of interest" description="Disordered" evidence="6">
    <location>
        <begin position="62"/>
        <end position="93"/>
    </location>
</feature>
<evidence type="ECO:0000256" key="3">
    <source>
        <dbReference type="ARBA" id="ARBA00023029"/>
    </source>
</evidence>
<feature type="region of interest" description="Disordered" evidence="6">
    <location>
        <begin position="153"/>
        <end position="176"/>
    </location>
</feature>
<feature type="compositionally biased region" description="Basic and acidic residues" evidence="6">
    <location>
        <begin position="67"/>
        <end position="89"/>
    </location>
</feature>
<keyword evidence="3" id="KW-0799">Topoisomerase</keyword>
<evidence type="ECO:0000256" key="4">
    <source>
        <dbReference type="ARBA" id="ARBA00023136"/>
    </source>
</evidence>
<sequence>MVSAKPRRKPSLELKLRHLAKLEEMKIRGEQNELEKERDQLQAILASERKMNTLLKKELQADADAFGDDRRSPLHEREEAKAMSEHDMQPSEPVTIVLSQSGWVRSAKGHDIDAPGLSYKAGDSFKAAVKGKSNQPVAFIDTTGRSYAIDPITLPSARGQGEPLTGKLTLPPGGDH</sequence>
<dbReference type="GO" id="GO:0005737">
    <property type="term" value="C:cytoplasm"/>
    <property type="evidence" value="ECO:0007669"/>
    <property type="project" value="TreeGrafter"/>
</dbReference>
<dbReference type="SUPFAM" id="SSF56719">
    <property type="entry name" value="Type II DNA topoisomerase"/>
    <property type="match status" value="1"/>
</dbReference>
<protein>
    <submittedName>
        <fullName evidence="7">DNA topoisomerase 4 subunit A</fullName>
        <ecNumber evidence="7">5.99.1.-</ecNumber>
    </submittedName>
</protein>
<dbReference type="Gene3D" id="1.10.268.10">
    <property type="entry name" value="Topoisomerase, domain 3"/>
    <property type="match status" value="1"/>
</dbReference>
<gene>
    <name evidence="7" type="primary">parC_2</name>
    <name evidence="7" type="ORF">NCTC13032_06338</name>
</gene>
<dbReference type="InterPro" id="IPR035516">
    <property type="entry name" value="Gyrase/topoIV_suA_C"/>
</dbReference>
<dbReference type="InterPro" id="IPR013757">
    <property type="entry name" value="Topo_IIA_A_a_sf"/>
</dbReference>
<keyword evidence="2" id="KW-1003">Cell membrane</keyword>
<dbReference type="Gene3D" id="2.120.10.90">
    <property type="entry name" value="DNA gyrase/topoisomerase IV, subunit A, C-terminal"/>
    <property type="match status" value="1"/>
</dbReference>
<evidence type="ECO:0000256" key="5">
    <source>
        <dbReference type="SAM" id="Coils"/>
    </source>
</evidence>
<keyword evidence="7" id="KW-0413">Isomerase</keyword>
<dbReference type="GO" id="GO:0006265">
    <property type="term" value="P:DNA topological change"/>
    <property type="evidence" value="ECO:0007669"/>
    <property type="project" value="TreeGrafter"/>
</dbReference>
<dbReference type="GO" id="GO:0005524">
    <property type="term" value="F:ATP binding"/>
    <property type="evidence" value="ECO:0007669"/>
    <property type="project" value="InterPro"/>
</dbReference>
<dbReference type="EMBL" id="LR590464">
    <property type="protein sequence ID" value="VTP79439.1"/>
    <property type="molecule type" value="Genomic_DNA"/>
</dbReference>
<accession>A0A4U9ITY3</accession>
<evidence type="ECO:0000256" key="6">
    <source>
        <dbReference type="SAM" id="MobiDB-lite"/>
    </source>
</evidence>
<dbReference type="InterPro" id="IPR050220">
    <property type="entry name" value="Type_II_DNA_Topoisomerases"/>
</dbReference>
<name>A0A4U9ITY3_9ENTR</name>
<dbReference type="InterPro" id="IPR013760">
    <property type="entry name" value="Topo_IIA-like_dom_sf"/>
</dbReference>
<dbReference type="SUPFAM" id="SSF101904">
    <property type="entry name" value="GyrA/ParC C-terminal domain-like"/>
    <property type="match status" value="1"/>
</dbReference>
<evidence type="ECO:0000256" key="2">
    <source>
        <dbReference type="ARBA" id="ARBA00022475"/>
    </source>
</evidence>
<dbReference type="Proteomes" id="UP000310719">
    <property type="component" value="Chromosome"/>
</dbReference>
<keyword evidence="5" id="KW-0175">Coiled coil</keyword>
<feature type="coiled-coil region" evidence="5">
    <location>
        <begin position="20"/>
        <end position="51"/>
    </location>
</feature>
<evidence type="ECO:0000313" key="8">
    <source>
        <dbReference type="Proteomes" id="UP000310719"/>
    </source>
</evidence>
<dbReference type="PANTHER" id="PTHR43493:SF1">
    <property type="entry name" value="DNA TOPOISOMERASE 4 SUBUNIT A"/>
    <property type="match status" value="1"/>
</dbReference>
<evidence type="ECO:0000256" key="1">
    <source>
        <dbReference type="ARBA" id="ARBA00000185"/>
    </source>
</evidence>
<dbReference type="GO" id="GO:0003677">
    <property type="term" value="F:DNA binding"/>
    <property type="evidence" value="ECO:0007669"/>
    <property type="project" value="InterPro"/>
</dbReference>
<keyword evidence="4" id="KW-0472">Membrane</keyword>
<dbReference type="GO" id="GO:0007059">
    <property type="term" value="P:chromosome segregation"/>
    <property type="evidence" value="ECO:0007669"/>
    <property type="project" value="TreeGrafter"/>
</dbReference>
<dbReference type="GO" id="GO:0009330">
    <property type="term" value="C:DNA topoisomerase type II (double strand cut, ATP-hydrolyzing) complex"/>
    <property type="evidence" value="ECO:0007669"/>
    <property type="project" value="TreeGrafter"/>
</dbReference>
<dbReference type="EC" id="5.99.1.-" evidence="7"/>
<organism evidence="7 8">
    <name type="scientific">Leclercia adecarboxylata</name>
    <dbReference type="NCBI Taxonomy" id="83655"/>
    <lineage>
        <taxon>Bacteria</taxon>
        <taxon>Pseudomonadati</taxon>
        <taxon>Pseudomonadota</taxon>
        <taxon>Gammaproteobacteria</taxon>
        <taxon>Enterobacterales</taxon>
        <taxon>Enterobacteriaceae</taxon>
        <taxon>Leclercia</taxon>
    </lineage>
</organism>
<dbReference type="PANTHER" id="PTHR43493">
    <property type="entry name" value="DNA GYRASE/TOPOISOMERASE SUBUNIT A"/>
    <property type="match status" value="1"/>
</dbReference>
<comment type="catalytic activity">
    <reaction evidence="1">
        <text>ATP-dependent breakage, passage and rejoining of double-stranded DNA.</text>
        <dbReference type="EC" id="5.6.2.2"/>
    </reaction>
</comment>
<reference evidence="7 8" key="1">
    <citation type="submission" date="2019-05" db="EMBL/GenBank/DDBJ databases">
        <authorList>
            <consortium name="Pathogen Informatics"/>
        </authorList>
    </citation>
    <scope>NUCLEOTIDE SEQUENCE [LARGE SCALE GENOMIC DNA]</scope>
    <source>
        <strain evidence="7 8">NCTC13032</strain>
    </source>
</reference>
<proteinExistence type="predicted"/>
<evidence type="ECO:0000313" key="7">
    <source>
        <dbReference type="EMBL" id="VTP79439.1"/>
    </source>
</evidence>